<dbReference type="AlphaFoldDB" id="A0A9X2B2F4"/>
<dbReference type="EMBL" id="JALIRP010000004">
    <property type="protein sequence ID" value="MCJ8012464.1"/>
    <property type="molecule type" value="Genomic_DNA"/>
</dbReference>
<feature type="domain" description="DUF3898" evidence="1">
    <location>
        <begin position="2"/>
        <end position="51"/>
    </location>
</feature>
<reference evidence="2" key="1">
    <citation type="submission" date="2022-04" db="EMBL/GenBank/DDBJ databases">
        <title>Paenibacillus mangrovi sp. nov., a novel endophytic bacterium isolated from bark of Kandelia candel.</title>
        <authorList>
            <person name="Tuo L."/>
        </authorList>
    </citation>
    <scope>NUCLEOTIDE SEQUENCE</scope>
    <source>
        <strain evidence="2">KQZ6P-2</strain>
    </source>
</reference>
<dbReference type="InterPro" id="IPR025012">
    <property type="entry name" value="DUF3898"/>
</dbReference>
<dbReference type="Proteomes" id="UP001139347">
    <property type="component" value="Unassembled WGS sequence"/>
</dbReference>
<accession>A0A9X2B2F4</accession>
<keyword evidence="3" id="KW-1185">Reference proteome</keyword>
<sequence length="52" mass="6054">MEIKPEIEIKFKLGDTYVKGYLADFGDKIHLTKLRDRYAVIIEGDSFVFDKS</sequence>
<name>A0A9X2B2F4_9BACL</name>
<evidence type="ECO:0000313" key="3">
    <source>
        <dbReference type="Proteomes" id="UP001139347"/>
    </source>
</evidence>
<organism evidence="2 3">
    <name type="scientific">Paenibacillus mangrovi</name>
    <dbReference type="NCBI Taxonomy" id="2931978"/>
    <lineage>
        <taxon>Bacteria</taxon>
        <taxon>Bacillati</taxon>
        <taxon>Bacillota</taxon>
        <taxon>Bacilli</taxon>
        <taxon>Bacillales</taxon>
        <taxon>Paenibacillaceae</taxon>
        <taxon>Paenibacillus</taxon>
    </lineage>
</organism>
<proteinExistence type="predicted"/>
<evidence type="ECO:0000259" key="1">
    <source>
        <dbReference type="Pfam" id="PF13037"/>
    </source>
</evidence>
<dbReference type="Pfam" id="PF13037">
    <property type="entry name" value="DUF3898"/>
    <property type="match status" value="1"/>
</dbReference>
<protein>
    <submittedName>
        <fullName evidence="2">DUF3898 domain-containing protein</fullName>
    </submittedName>
</protein>
<evidence type="ECO:0000313" key="2">
    <source>
        <dbReference type="EMBL" id="MCJ8012464.1"/>
    </source>
</evidence>
<gene>
    <name evidence="2" type="ORF">MUG84_12040</name>
</gene>
<comment type="caution">
    <text evidence="2">The sequence shown here is derived from an EMBL/GenBank/DDBJ whole genome shotgun (WGS) entry which is preliminary data.</text>
</comment>